<dbReference type="AlphaFoldDB" id="A0A7W8TST1"/>
<dbReference type="InterPro" id="IPR005114">
    <property type="entry name" value="Helicase_assoc"/>
</dbReference>
<organism evidence="3 4">
    <name type="scientific">Neomicrococcus aestuarii</name>
    <dbReference type="NCBI Taxonomy" id="556325"/>
    <lineage>
        <taxon>Bacteria</taxon>
        <taxon>Bacillati</taxon>
        <taxon>Actinomycetota</taxon>
        <taxon>Actinomycetes</taxon>
        <taxon>Micrococcales</taxon>
        <taxon>Micrococcaceae</taxon>
        <taxon>Neomicrococcus</taxon>
    </lineage>
</organism>
<name>A0A7W8TST1_9MICC</name>
<gene>
    <name evidence="3" type="ORF">HD598_000846</name>
</gene>
<reference evidence="3 4" key="1">
    <citation type="submission" date="2020-08" db="EMBL/GenBank/DDBJ databases">
        <title>Sequencing the genomes of 1000 actinobacteria strains.</title>
        <authorList>
            <person name="Klenk H.-P."/>
        </authorList>
    </citation>
    <scope>NUCLEOTIDE SEQUENCE [LARGE SCALE GENOMIC DNA]</scope>
    <source>
        <strain evidence="3 4">DSM 105783</strain>
    </source>
</reference>
<feature type="compositionally biased region" description="Basic residues" evidence="1">
    <location>
        <begin position="190"/>
        <end position="205"/>
    </location>
</feature>
<accession>A0A7W8TST1</accession>
<dbReference type="Pfam" id="PF03457">
    <property type="entry name" value="HA"/>
    <property type="match status" value="1"/>
</dbReference>
<sequence length="205" mass="22826">MALRHRRSLLWMAWRPAPSATTCASQPGPIPTSRPKHKRAKGAVSPVTAGGLQNMADAISSYEREGRLPSSGGYTTRERALASWLLSRSRAAARGTLSTAYREGLAVIPGWDRQPTRAEENAARWDRRLAELVQYRQDGNDWPLYQKASSEEERVLGMWLHGQRISFRNGTLSKEHEGKLDAQLDGWRPGRSHRSGGRKSSRPAG</sequence>
<evidence type="ECO:0000259" key="2">
    <source>
        <dbReference type="Pfam" id="PF03457"/>
    </source>
</evidence>
<evidence type="ECO:0000313" key="4">
    <source>
        <dbReference type="Proteomes" id="UP000580797"/>
    </source>
</evidence>
<dbReference type="Gene3D" id="6.10.140.530">
    <property type="match status" value="1"/>
</dbReference>
<protein>
    <recommendedName>
        <fullName evidence="2">Helicase-associated domain-containing protein</fullName>
    </recommendedName>
</protein>
<proteinExistence type="predicted"/>
<evidence type="ECO:0000313" key="3">
    <source>
        <dbReference type="EMBL" id="MBB5512159.1"/>
    </source>
</evidence>
<feature type="region of interest" description="Disordered" evidence="1">
    <location>
        <begin position="175"/>
        <end position="205"/>
    </location>
</feature>
<dbReference type="Proteomes" id="UP000580797">
    <property type="component" value="Unassembled WGS sequence"/>
</dbReference>
<feature type="domain" description="Helicase-associated" evidence="2">
    <location>
        <begin position="123"/>
        <end position="182"/>
    </location>
</feature>
<evidence type="ECO:0000256" key="1">
    <source>
        <dbReference type="SAM" id="MobiDB-lite"/>
    </source>
</evidence>
<comment type="caution">
    <text evidence="3">The sequence shown here is derived from an EMBL/GenBank/DDBJ whole genome shotgun (WGS) entry which is preliminary data.</text>
</comment>
<dbReference type="EMBL" id="JACHDR010000001">
    <property type="protein sequence ID" value="MBB5512159.1"/>
    <property type="molecule type" value="Genomic_DNA"/>
</dbReference>
<feature type="region of interest" description="Disordered" evidence="1">
    <location>
        <begin position="21"/>
        <end position="40"/>
    </location>
</feature>